<comment type="caution">
    <text evidence="3">The sequence shown here is derived from an EMBL/GenBank/DDBJ whole genome shotgun (WGS) entry which is preliminary data.</text>
</comment>
<evidence type="ECO:0000256" key="1">
    <source>
        <dbReference type="SAM" id="MobiDB-lite"/>
    </source>
</evidence>
<dbReference type="EMBL" id="JAIZPD010000002">
    <property type="protein sequence ID" value="KAH0966753.1"/>
    <property type="molecule type" value="Genomic_DNA"/>
</dbReference>
<evidence type="ECO:0000313" key="4">
    <source>
        <dbReference type="Proteomes" id="UP000824596"/>
    </source>
</evidence>
<dbReference type="GeneID" id="68351291"/>
<proteinExistence type="predicted"/>
<feature type="region of interest" description="Disordered" evidence="1">
    <location>
        <begin position="49"/>
        <end position="71"/>
    </location>
</feature>
<organism evidence="3 4">
    <name type="scientific">Hirsutella rhossiliensis</name>
    <dbReference type="NCBI Taxonomy" id="111463"/>
    <lineage>
        <taxon>Eukaryota</taxon>
        <taxon>Fungi</taxon>
        <taxon>Dikarya</taxon>
        <taxon>Ascomycota</taxon>
        <taxon>Pezizomycotina</taxon>
        <taxon>Sordariomycetes</taxon>
        <taxon>Hypocreomycetidae</taxon>
        <taxon>Hypocreales</taxon>
        <taxon>Ophiocordycipitaceae</taxon>
        <taxon>Hirsutella</taxon>
    </lineage>
</organism>
<accession>A0A9P8SKT8</accession>
<name>A0A9P8SKT8_9HYPO</name>
<dbReference type="OrthoDB" id="4140442at2759"/>
<keyword evidence="2" id="KW-0472">Membrane</keyword>
<dbReference type="RefSeq" id="XP_044724266.1">
    <property type="nucleotide sequence ID" value="XM_044860633.1"/>
</dbReference>
<dbReference type="Proteomes" id="UP000824596">
    <property type="component" value="Unassembled WGS sequence"/>
</dbReference>
<protein>
    <submittedName>
        <fullName evidence="3">Uncharacterized protein</fullName>
    </submittedName>
</protein>
<keyword evidence="4" id="KW-1185">Reference proteome</keyword>
<feature type="compositionally biased region" description="Low complexity" evidence="1">
    <location>
        <begin position="62"/>
        <end position="71"/>
    </location>
</feature>
<reference evidence="3" key="1">
    <citation type="submission" date="2021-09" db="EMBL/GenBank/DDBJ databases">
        <title>A high-quality genome of the endoparasitic fungus Hirsutella rhossiliensis with a comparison of Hirsutella genomes reveals transposable elements contributing to genome size variation.</title>
        <authorList>
            <person name="Lin R."/>
            <person name="Jiao Y."/>
            <person name="Sun X."/>
            <person name="Ling J."/>
            <person name="Xie B."/>
            <person name="Cheng X."/>
        </authorList>
    </citation>
    <scope>NUCLEOTIDE SEQUENCE</scope>
    <source>
        <strain evidence="3">HR02</strain>
    </source>
</reference>
<dbReference type="AlphaFoldDB" id="A0A9P8SKT8"/>
<keyword evidence="2" id="KW-1133">Transmembrane helix</keyword>
<evidence type="ECO:0000313" key="3">
    <source>
        <dbReference type="EMBL" id="KAH0966753.1"/>
    </source>
</evidence>
<gene>
    <name evidence="3" type="ORF">HRG_02162</name>
</gene>
<keyword evidence="2" id="KW-0812">Transmembrane</keyword>
<feature type="transmembrane region" description="Helical" evidence="2">
    <location>
        <begin position="141"/>
        <end position="162"/>
    </location>
</feature>
<sequence length="312" mass="34451">MASLARRLLFPCGRQSFLRPRPRLQAAVEPQATSATRFFTTSLRLRAAAPKSAKPLPRVSKAKAPAASPAPAAAQQATTLAPSRYAFIKHLATKPTPTLLYEAPSHFWFYFGCWTSGLTLISWTVFTGPTVVNQPEGVPKWVGVVYGVAYVLLGCMGFYLISKTPNIVGSIRVLPAASGAASGPVLEVSVKRMMPLLAPKVMTASLDKVALKSRFSLPDEYVPELKRLEHQRTEKARRAELRRIDVANLLTMPFRRMGRGLVNMFRGVKAAWTDLGLGLIRVDGKEFKVDVMRGFSHDGFRTLERLVKIGWK</sequence>
<evidence type="ECO:0000256" key="2">
    <source>
        <dbReference type="SAM" id="Phobius"/>
    </source>
</evidence>
<feature type="transmembrane region" description="Helical" evidence="2">
    <location>
        <begin position="107"/>
        <end position="126"/>
    </location>
</feature>